<dbReference type="OrthoDB" id="10013584at2759"/>
<feature type="transmembrane region" description="Helical" evidence="1">
    <location>
        <begin position="38"/>
        <end position="56"/>
    </location>
</feature>
<evidence type="ECO:0000313" key="4">
    <source>
        <dbReference type="RefSeq" id="XP_035696805.1"/>
    </source>
</evidence>
<keyword evidence="1" id="KW-0472">Membrane</keyword>
<protein>
    <submittedName>
        <fullName evidence="4">Uncharacterized protein LOC118430202</fullName>
    </submittedName>
</protein>
<dbReference type="KEGG" id="bfo:118430202"/>
<evidence type="ECO:0000313" key="3">
    <source>
        <dbReference type="Proteomes" id="UP000001554"/>
    </source>
</evidence>
<keyword evidence="1" id="KW-1133">Transmembrane helix</keyword>
<organism evidence="2">
    <name type="scientific">Branchiostoma floridae</name>
    <name type="common">Florida lancelet</name>
    <name type="synonym">Amphioxus</name>
    <dbReference type="NCBI Taxonomy" id="7739"/>
    <lineage>
        <taxon>Eukaryota</taxon>
        <taxon>Metazoa</taxon>
        <taxon>Chordata</taxon>
        <taxon>Cephalochordata</taxon>
        <taxon>Leptocardii</taxon>
        <taxon>Amphioxiformes</taxon>
        <taxon>Branchiostomatidae</taxon>
        <taxon>Branchiostoma</taxon>
    </lineage>
</organism>
<name>C3XQ22_BRAFL</name>
<reference evidence="4" key="3">
    <citation type="submission" date="2025-04" db="UniProtKB">
        <authorList>
            <consortium name="RefSeq"/>
        </authorList>
    </citation>
    <scope>IDENTIFICATION</scope>
    <source>
        <strain evidence="4">S238N-H82</strain>
        <tissue evidence="4">Testes</tissue>
    </source>
</reference>
<evidence type="ECO:0000313" key="2">
    <source>
        <dbReference type="EMBL" id="EEN70043.1"/>
    </source>
</evidence>
<keyword evidence="1" id="KW-0812">Transmembrane</keyword>
<proteinExistence type="predicted"/>
<accession>C3XQ22</accession>
<reference evidence="2" key="1">
    <citation type="journal article" date="2008" name="Nature">
        <title>The amphioxus genome and the evolution of the chordate karyotype.</title>
        <authorList>
            <consortium name="US DOE Joint Genome Institute (JGI-PGF)"/>
            <person name="Putnam N.H."/>
            <person name="Butts T."/>
            <person name="Ferrier D.E.K."/>
            <person name="Furlong R.F."/>
            <person name="Hellsten U."/>
            <person name="Kawashima T."/>
            <person name="Robinson-Rechavi M."/>
            <person name="Shoguchi E."/>
            <person name="Terry A."/>
            <person name="Yu J.-K."/>
            <person name="Benito-Gutierrez E.L."/>
            <person name="Dubchak I."/>
            <person name="Garcia-Fernandez J."/>
            <person name="Gibson-Brown J.J."/>
            <person name="Grigoriev I.V."/>
            <person name="Horton A.C."/>
            <person name="de Jong P.J."/>
            <person name="Jurka J."/>
            <person name="Kapitonov V.V."/>
            <person name="Kohara Y."/>
            <person name="Kuroki Y."/>
            <person name="Lindquist E."/>
            <person name="Lucas S."/>
            <person name="Osoegawa K."/>
            <person name="Pennacchio L.A."/>
            <person name="Salamov A.A."/>
            <person name="Satou Y."/>
            <person name="Sauka-Spengler T."/>
            <person name="Schmutz J."/>
            <person name="Shin-I T."/>
            <person name="Toyoda A."/>
            <person name="Bronner-Fraser M."/>
            <person name="Fujiyama A."/>
            <person name="Holland L.Z."/>
            <person name="Holland P.W.H."/>
            <person name="Satoh N."/>
            <person name="Rokhsar D.S."/>
        </authorList>
    </citation>
    <scope>NUCLEOTIDE SEQUENCE [LARGE SCALE GENOMIC DNA]</scope>
    <source>
        <strain evidence="2">S238N-H82</strain>
        <tissue evidence="2">Testes</tissue>
    </source>
</reference>
<dbReference type="eggNOG" id="ENOG502TJVI">
    <property type="taxonomic scope" value="Eukaryota"/>
</dbReference>
<reference evidence="3" key="2">
    <citation type="journal article" date="2020" name="Nat. Ecol. Evol.">
        <title>Deeply conserved synteny resolves early events in vertebrate evolution.</title>
        <authorList>
            <person name="Simakov O."/>
            <person name="Marletaz F."/>
            <person name="Yue J.X."/>
            <person name="O'Connell B."/>
            <person name="Jenkins J."/>
            <person name="Brandt A."/>
            <person name="Calef R."/>
            <person name="Tung C.H."/>
            <person name="Huang T.K."/>
            <person name="Schmutz J."/>
            <person name="Satoh N."/>
            <person name="Yu J.K."/>
            <person name="Putnam N.H."/>
            <person name="Green R.E."/>
            <person name="Rokhsar D.S."/>
        </authorList>
    </citation>
    <scope>NUCLEOTIDE SEQUENCE [LARGE SCALE GENOMIC DNA]</scope>
    <source>
        <strain evidence="3">S238N-H82</strain>
    </source>
</reference>
<evidence type="ECO:0000256" key="1">
    <source>
        <dbReference type="SAM" id="Phobius"/>
    </source>
</evidence>
<dbReference type="OMA" id="CPCTRES"/>
<dbReference type="EMBL" id="GG666451">
    <property type="protein sequence ID" value="EEN70043.1"/>
    <property type="molecule type" value="Genomic_DNA"/>
</dbReference>
<dbReference type="Proteomes" id="UP000001554">
    <property type="component" value="Chromosome 14"/>
</dbReference>
<dbReference type="GeneID" id="118430202"/>
<sequence length="361" mass="41680">MEKTKAPSFVQPNLTDCHPSPSLVHLFRRHRILQSPMYLVRWIYALVYSLYLMLFVRAPNDSDVVEYIETTTLAMLIRPASNGRSDEYDITVNDCKLRATGDYELKSLSLRYKNGKNGAQILHFTRNGVEVGDMSQIFSTFYFYHIYSFHPKIHSFSNGVVRYIVDHDVKTLLESTYTSIPLHYSLLHSSVSPLQWEGAVSTRLGYGGSCIRESVVEESKNMDDLKLHQATFRWNAHGEDTFVFKLFRMKQALQDVMERHGIDQNLLEGLFNHTILHSLDHHQSSQQLRLRFALHPWETGCTTYQAFNTSVFRVLMTGPTLNPLAPNTLRSINKPFYQDLYRELKKVDPNLVDVVTASVMY</sequence>
<dbReference type="AlphaFoldDB" id="C3XQ22"/>
<gene>
    <name evidence="4" type="primary">LOC118430202</name>
    <name evidence="2" type="ORF">BRAFLDRAFT_67382</name>
</gene>
<dbReference type="RefSeq" id="XP_035696805.1">
    <property type="nucleotide sequence ID" value="XM_035840912.1"/>
</dbReference>
<dbReference type="InParanoid" id="C3XQ22"/>
<keyword evidence="3" id="KW-1185">Reference proteome</keyword>